<organism evidence="2 3">
    <name type="scientific">Candidatus Amunia macphersoniae</name>
    <dbReference type="NCBI Taxonomy" id="3127014"/>
    <lineage>
        <taxon>Bacteria</taxon>
        <taxon>Bacillati</taxon>
        <taxon>Candidatus Dormiibacterota</taxon>
        <taxon>Candidatus Dormibacteria</taxon>
        <taxon>Candidatus Aeolococcales</taxon>
        <taxon>Candidatus Aeolococcaceae</taxon>
        <taxon>Candidatus Amunia</taxon>
    </lineage>
</organism>
<dbReference type="EMBL" id="JAEKNN010000008">
    <property type="protein sequence ID" value="MBJ7608110.1"/>
    <property type="molecule type" value="Genomic_DNA"/>
</dbReference>
<dbReference type="PANTHER" id="PTHR43236">
    <property type="entry name" value="ANTITOXIN HIGA1"/>
    <property type="match status" value="1"/>
</dbReference>
<dbReference type="InterPro" id="IPR010359">
    <property type="entry name" value="IrrE_HExxH"/>
</dbReference>
<dbReference type="InterPro" id="IPR052345">
    <property type="entry name" value="Rad_response_metalloprotease"/>
</dbReference>
<dbReference type="Proteomes" id="UP000614410">
    <property type="component" value="Unassembled WGS sequence"/>
</dbReference>
<sequence>MTFISVQQIEARAAEVWRRHGLAPGFDVERLLDAVGLGLAWEPIDDDGGSRVLGQLIPEEKVVLLNERHIDLLEEKEGRLRRYTVGHEVGHWLLHAGDIRSGTLSMFDGKRIWCRDGSQDPVERQAEMFSASLLMPRDRLLAALPPSPWRGWPPVYRLADRFAVNVTPMAIRLETCGWMHRDDNGTPACGPKTPAGQGSLFST</sequence>
<evidence type="ECO:0000313" key="2">
    <source>
        <dbReference type="EMBL" id="MBJ7608110.1"/>
    </source>
</evidence>
<dbReference type="PANTHER" id="PTHR43236:SF1">
    <property type="entry name" value="BLL7220 PROTEIN"/>
    <property type="match status" value="1"/>
</dbReference>
<proteinExistence type="predicted"/>
<dbReference type="Pfam" id="PF06114">
    <property type="entry name" value="Peptidase_M78"/>
    <property type="match status" value="1"/>
</dbReference>
<dbReference type="AlphaFoldDB" id="A0A934KLH9"/>
<gene>
    <name evidence="2" type="ORF">JF887_01590</name>
</gene>
<comment type="caution">
    <text evidence="2">The sequence shown here is derived from an EMBL/GenBank/DDBJ whole genome shotgun (WGS) entry which is preliminary data.</text>
</comment>
<name>A0A934KLH9_9BACT</name>
<evidence type="ECO:0000313" key="3">
    <source>
        <dbReference type="Proteomes" id="UP000614410"/>
    </source>
</evidence>
<evidence type="ECO:0000259" key="1">
    <source>
        <dbReference type="Pfam" id="PF06114"/>
    </source>
</evidence>
<reference evidence="2 3" key="1">
    <citation type="submission" date="2020-10" db="EMBL/GenBank/DDBJ databases">
        <title>Ca. Dormibacterota MAGs.</title>
        <authorList>
            <person name="Montgomery K."/>
        </authorList>
    </citation>
    <scope>NUCLEOTIDE SEQUENCE [LARGE SCALE GENOMIC DNA]</scope>
    <source>
        <strain evidence="2">Mitchell_Peninsula_5</strain>
    </source>
</reference>
<feature type="domain" description="IrrE N-terminal-like" evidence="1">
    <location>
        <begin position="81"/>
        <end position="173"/>
    </location>
</feature>
<dbReference type="Gene3D" id="1.10.10.2910">
    <property type="match status" value="1"/>
</dbReference>
<protein>
    <submittedName>
        <fullName evidence="2">ImmA/IrrE family metallo-endopeptidase</fullName>
    </submittedName>
</protein>
<accession>A0A934KLH9</accession>